<dbReference type="EMBL" id="PFNO01000171">
    <property type="protein sequence ID" value="PIZ47487.1"/>
    <property type="molecule type" value="Genomic_DNA"/>
</dbReference>
<dbReference type="InterPro" id="IPR051319">
    <property type="entry name" value="Oligoribo/pAp-PDE_c-di-AMP_PDE"/>
</dbReference>
<proteinExistence type="predicted"/>
<comment type="caution">
    <text evidence="3">The sequence shown here is derived from an EMBL/GenBank/DDBJ whole genome shotgun (WGS) entry which is preliminary data.</text>
</comment>
<reference evidence="4" key="1">
    <citation type="submission" date="2017-09" db="EMBL/GenBank/DDBJ databases">
        <title>Depth-based differentiation of microbial function through sediment-hosted aquifers and enrichment of novel symbionts in the deep terrestrial subsurface.</title>
        <authorList>
            <person name="Probst A.J."/>
            <person name="Ladd B."/>
            <person name="Jarett J.K."/>
            <person name="Geller-Mcgrath D.E."/>
            <person name="Sieber C.M.K."/>
            <person name="Emerson J.B."/>
            <person name="Anantharaman K."/>
            <person name="Thomas B.C."/>
            <person name="Malmstrom R."/>
            <person name="Stieglmeier M."/>
            <person name="Klingl A."/>
            <person name="Woyke T."/>
            <person name="Ryan C.M."/>
            <person name="Banfield J.F."/>
        </authorList>
    </citation>
    <scope>NUCLEOTIDE SEQUENCE [LARGE SCALE GENOMIC DNA]</scope>
</reference>
<dbReference type="InterPro" id="IPR003156">
    <property type="entry name" value="DHHA1_dom"/>
</dbReference>
<protein>
    <recommendedName>
        <fullName evidence="5">DHH family phosphoesterase</fullName>
    </recommendedName>
</protein>
<evidence type="ECO:0000259" key="2">
    <source>
        <dbReference type="Pfam" id="PF02272"/>
    </source>
</evidence>
<dbReference type="Gene3D" id="3.90.1640.10">
    <property type="entry name" value="inorganic pyrophosphatase (n-terminal core)"/>
    <property type="match status" value="1"/>
</dbReference>
<dbReference type="InterPro" id="IPR001667">
    <property type="entry name" value="DDH_dom"/>
</dbReference>
<dbReference type="GO" id="GO:0003676">
    <property type="term" value="F:nucleic acid binding"/>
    <property type="evidence" value="ECO:0007669"/>
    <property type="project" value="InterPro"/>
</dbReference>
<dbReference type="Proteomes" id="UP000229753">
    <property type="component" value="Unassembled WGS sequence"/>
</dbReference>
<dbReference type="PANTHER" id="PTHR47618:SF1">
    <property type="entry name" value="BIFUNCTIONAL OLIGORIBONUCLEASE AND PAP PHOSPHATASE NRNA"/>
    <property type="match status" value="1"/>
</dbReference>
<sequence length="331" mass="37553">MNYQESLKILEEIKKAKKILINCHKNPDPDSVGSALAMTRFVKSLGKEIRVICPTKVNNRLGFIEDFELIEQSVDFNNVNYENYDLFIVLDSSSWDFASKMEGEDLPKIKMINMDHHATNRMFGFINLVDKSLIATAELLYMFFEDCGFEIDKKVAQQLLMGIIGDSGVYRFPGTTARTLEIATKLILKGVDQNEIIKNLYFSVDFEEFKFWGKVMEEMQYDRVYNFVWVAISNEIYKKFGAVKNYKEDTATTFFQSIAGSDFGIVMIEEEKDCLNISLRSRTGLDVSQIAVELGGGGHRYAAGGGIKGLPFNEAVEKVLEVARKYAKKTG</sequence>
<accession>A0A2M7TLL2</accession>
<feature type="domain" description="DHHA1" evidence="2">
    <location>
        <begin position="255"/>
        <end position="328"/>
    </location>
</feature>
<dbReference type="Pfam" id="PF02272">
    <property type="entry name" value="DHHA1"/>
    <property type="match status" value="1"/>
</dbReference>
<dbReference type="AlphaFoldDB" id="A0A2M7TLL2"/>
<name>A0A2M7TLL2_9BACT</name>
<feature type="domain" description="DDH" evidence="1">
    <location>
        <begin position="18"/>
        <end position="163"/>
    </location>
</feature>
<organism evidence="3 4">
    <name type="scientific">Candidatus Woesebacteria bacterium CG_4_10_14_0_2_um_filter_39_14</name>
    <dbReference type="NCBI Taxonomy" id="1975054"/>
    <lineage>
        <taxon>Bacteria</taxon>
        <taxon>Candidatus Woeseibacteriota</taxon>
    </lineage>
</organism>
<dbReference type="InterPro" id="IPR038763">
    <property type="entry name" value="DHH_sf"/>
</dbReference>
<evidence type="ECO:0000259" key="1">
    <source>
        <dbReference type="Pfam" id="PF01368"/>
    </source>
</evidence>
<evidence type="ECO:0000313" key="3">
    <source>
        <dbReference type="EMBL" id="PIZ47487.1"/>
    </source>
</evidence>
<dbReference type="Gene3D" id="3.10.310.30">
    <property type="match status" value="1"/>
</dbReference>
<dbReference type="SUPFAM" id="SSF64182">
    <property type="entry name" value="DHH phosphoesterases"/>
    <property type="match status" value="1"/>
</dbReference>
<evidence type="ECO:0000313" key="4">
    <source>
        <dbReference type="Proteomes" id="UP000229753"/>
    </source>
</evidence>
<gene>
    <name evidence="3" type="ORF">COY29_05145</name>
</gene>
<dbReference type="Pfam" id="PF01368">
    <property type="entry name" value="DHH"/>
    <property type="match status" value="1"/>
</dbReference>
<dbReference type="PANTHER" id="PTHR47618">
    <property type="entry name" value="BIFUNCTIONAL OLIGORIBONUCLEASE AND PAP PHOSPHATASE NRNA"/>
    <property type="match status" value="1"/>
</dbReference>
<evidence type="ECO:0008006" key="5">
    <source>
        <dbReference type="Google" id="ProtNLM"/>
    </source>
</evidence>